<accession>A0A9D4RAP0</accession>
<proteinExistence type="predicted"/>
<evidence type="ECO:0000256" key="1">
    <source>
        <dbReference type="SAM" id="Phobius"/>
    </source>
</evidence>
<evidence type="ECO:0000313" key="2">
    <source>
        <dbReference type="EMBL" id="KAH3860488.1"/>
    </source>
</evidence>
<dbReference type="Proteomes" id="UP000828390">
    <property type="component" value="Unassembled WGS sequence"/>
</dbReference>
<keyword evidence="1" id="KW-0812">Transmembrane</keyword>
<dbReference type="EMBL" id="JAIWYP010000002">
    <property type="protein sequence ID" value="KAH3860488.1"/>
    <property type="molecule type" value="Genomic_DNA"/>
</dbReference>
<comment type="caution">
    <text evidence="2">The sequence shown here is derived from an EMBL/GenBank/DDBJ whole genome shotgun (WGS) entry which is preliminary data.</text>
</comment>
<keyword evidence="1" id="KW-0472">Membrane</keyword>
<organism evidence="2 3">
    <name type="scientific">Dreissena polymorpha</name>
    <name type="common">Zebra mussel</name>
    <name type="synonym">Mytilus polymorpha</name>
    <dbReference type="NCBI Taxonomy" id="45954"/>
    <lineage>
        <taxon>Eukaryota</taxon>
        <taxon>Metazoa</taxon>
        <taxon>Spiralia</taxon>
        <taxon>Lophotrochozoa</taxon>
        <taxon>Mollusca</taxon>
        <taxon>Bivalvia</taxon>
        <taxon>Autobranchia</taxon>
        <taxon>Heteroconchia</taxon>
        <taxon>Euheterodonta</taxon>
        <taxon>Imparidentia</taxon>
        <taxon>Neoheterodontei</taxon>
        <taxon>Myida</taxon>
        <taxon>Dreissenoidea</taxon>
        <taxon>Dreissenidae</taxon>
        <taxon>Dreissena</taxon>
    </lineage>
</organism>
<keyword evidence="1" id="KW-1133">Transmembrane helix</keyword>
<feature type="transmembrane region" description="Helical" evidence="1">
    <location>
        <begin position="55"/>
        <end position="77"/>
    </location>
</feature>
<dbReference type="AlphaFoldDB" id="A0A9D4RAP0"/>
<name>A0A9D4RAP0_DREPO</name>
<reference evidence="2" key="2">
    <citation type="submission" date="2020-11" db="EMBL/GenBank/DDBJ databases">
        <authorList>
            <person name="McCartney M.A."/>
            <person name="Auch B."/>
            <person name="Kono T."/>
            <person name="Mallez S."/>
            <person name="Becker A."/>
            <person name="Gohl D.M."/>
            <person name="Silverstein K.A.T."/>
            <person name="Koren S."/>
            <person name="Bechman K.B."/>
            <person name="Herman A."/>
            <person name="Abrahante J.E."/>
            <person name="Garbe J."/>
        </authorList>
    </citation>
    <scope>NUCLEOTIDE SEQUENCE</scope>
    <source>
        <strain evidence="2">Duluth1</strain>
        <tissue evidence="2">Whole animal</tissue>
    </source>
</reference>
<evidence type="ECO:0000313" key="3">
    <source>
        <dbReference type="Proteomes" id="UP000828390"/>
    </source>
</evidence>
<feature type="transmembrane region" description="Helical" evidence="1">
    <location>
        <begin position="89"/>
        <end position="108"/>
    </location>
</feature>
<reference evidence="2" key="1">
    <citation type="journal article" date="2019" name="bioRxiv">
        <title>The Genome of the Zebra Mussel, Dreissena polymorpha: A Resource for Invasive Species Research.</title>
        <authorList>
            <person name="McCartney M.A."/>
            <person name="Auch B."/>
            <person name="Kono T."/>
            <person name="Mallez S."/>
            <person name="Zhang Y."/>
            <person name="Obille A."/>
            <person name="Becker A."/>
            <person name="Abrahante J.E."/>
            <person name="Garbe J."/>
            <person name="Badalamenti J.P."/>
            <person name="Herman A."/>
            <person name="Mangelson H."/>
            <person name="Liachko I."/>
            <person name="Sullivan S."/>
            <person name="Sone E.D."/>
            <person name="Koren S."/>
            <person name="Silverstein K.A.T."/>
            <person name="Beckman K.B."/>
            <person name="Gohl D.M."/>
        </authorList>
    </citation>
    <scope>NUCLEOTIDE SEQUENCE</scope>
    <source>
        <strain evidence="2">Duluth1</strain>
        <tissue evidence="2">Whole animal</tissue>
    </source>
</reference>
<protein>
    <submittedName>
        <fullName evidence="2">Uncharacterized protein</fullName>
    </submittedName>
</protein>
<sequence length="109" mass="12316">MYEMGSSLRIQLCSKACILSVCPLSVSRFPSLIERWRLQGTCIVGRLRELLVHNLLSLAINVMAIVILIWSSAVLVPTLDMVAPKYLKLVTFDSFSTFIMMFAQVFFVL</sequence>
<keyword evidence="3" id="KW-1185">Reference proteome</keyword>
<gene>
    <name evidence="2" type="ORF">DPMN_023388</name>
</gene>